<dbReference type="InterPro" id="IPR036390">
    <property type="entry name" value="WH_DNA-bd_sf"/>
</dbReference>
<feature type="compositionally biased region" description="Basic and acidic residues" evidence="2">
    <location>
        <begin position="1"/>
        <end position="19"/>
    </location>
</feature>
<accession>A0A330H8J6</accession>
<dbReference type="AlphaFoldDB" id="A0A330H8J6"/>
<dbReference type="RefSeq" id="WP_112101678.1">
    <property type="nucleotide sequence ID" value="NZ_QMBP01000030.1"/>
</dbReference>
<feature type="region of interest" description="Disordered" evidence="2">
    <location>
        <begin position="1"/>
        <end position="23"/>
    </location>
</feature>
<sequence length="198" mass="22195">MAERRRSRQAPEERVPIADKHRKVVPSRRPCSVAFQRASGPRPTSKYLALAQLLLARPHRPASLEHVNARVFPQRATQANVGASLASIYKTLNQFREGRLLRDIALAAPHAYFETNTIDHHDFLLDDKQPVIDIRCSVICTERIAGFVQIDPRSGSSGTKRMGQALPVPPDGRGIWKPQRPSSHVRHAIRVYFASAQT</sequence>
<name>A0A330H8J6_9HYPH</name>
<dbReference type="EMBL" id="QMBP01000030">
    <property type="protein sequence ID" value="RAZ82999.1"/>
    <property type="molecule type" value="Genomic_DNA"/>
</dbReference>
<dbReference type="GO" id="GO:0046872">
    <property type="term" value="F:metal ion binding"/>
    <property type="evidence" value="ECO:0007669"/>
    <property type="project" value="UniProtKB-KW"/>
</dbReference>
<keyword evidence="1" id="KW-0408">Iron</keyword>
<dbReference type="OrthoDB" id="8087081at2"/>
<keyword evidence="4" id="KW-1185">Reference proteome</keyword>
<comment type="cofactor">
    <cofactor evidence="1">
        <name>Mn(2+)</name>
        <dbReference type="ChEBI" id="CHEBI:29035"/>
    </cofactor>
    <cofactor evidence="1">
        <name>Fe(2+)</name>
        <dbReference type="ChEBI" id="CHEBI:29033"/>
    </cofactor>
    <text evidence="1">Binds 1 Mn(2+) or Fe(2+) ion per subunit.</text>
</comment>
<feature type="binding site" evidence="1">
    <location>
        <position position="120"/>
    </location>
    <ligand>
        <name>Fe cation</name>
        <dbReference type="ChEBI" id="CHEBI:24875"/>
    </ligand>
</feature>
<feature type="region of interest" description="Disordered" evidence="2">
    <location>
        <begin position="154"/>
        <end position="180"/>
    </location>
</feature>
<dbReference type="Proteomes" id="UP000251558">
    <property type="component" value="Unassembled WGS sequence"/>
</dbReference>
<gene>
    <name evidence="3" type="ORF">DPM33_33755</name>
</gene>
<evidence type="ECO:0000256" key="2">
    <source>
        <dbReference type="SAM" id="MobiDB-lite"/>
    </source>
</evidence>
<reference evidence="3 4" key="1">
    <citation type="submission" date="2018-07" db="EMBL/GenBank/DDBJ databases">
        <title>Diversity of Mesorhizobium strains in Brazil.</title>
        <authorList>
            <person name="Helene L.C.F."/>
            <person name="Dall'Agnol R."/>
            <person name="Delamuta J.R.M."/>
            <person name="Hungria M."/>
        </authorList>
    </citation>
    <scope>NUCLEOTIDE SEQUENCE [LARGE SCALE GENOMIC DNA]</scope>
    <source>
        <strain evidence="3 4">AC99b</strain>
    </source>
</reference>
<organism evidence="3 4">
    <name type="scientific">Mesorhizobium hawassense</name>
    <dbReference type="NCBI Taxonomy" id="1209954"/>
    <lineage>
        <taxon>Bacteria</taxon>
        <taxon>Pseudomonadati</taxon>
        <taxon>Pseudomonadota</taxon>
        <taxon>Alphaproteobacteria</taxon>
        <taxon>Hyphomicrobiales</taxon>
        <taxon>Phyllobacteriaceae</taxon>
        <taxon>Mesorhizobium</taxon>
    </lineage>
</organism>
<dbReference type="InterPro" id="IPR036388">
    <property type="entry name" value="WH-like_DNA-bd_sf"/>
</dbReference>
<protein>
    <submittedName>
        <fullName evidence="3">Uncharacterized protein</fullName>
    </submittedName>
</protein>
<proteinExistence type="predicted"/>
<comment type="caution">
    <text evidence="3">The sequence shown here is derived from an EMBL/GenBank/DDBJ whole genome shotgun (WGS) entry which is preliminary data.</text>
</comment>
<feature type="binding site" evidence="1">
    <location>
        <position position="122"/>
    </location>
    <ligand>
        <name>Fe cation</name>
        <dbReference type="ChEBI" id="CHEBI:24875"/>
    </ligand>
</feature>
<dbReference type="SUPFAM" id="SSF46785">
    <property type="entry name" value="Winged helix' DNA-binding domain"/>
    <property type="match status" value="1"/>
</dbReference>
<dbReference type="Gene3D" id="1.10.10.10">
    <property type="entry name" value="Winged helix-like DNA-binding domain superfamily/Winged helix DNA-binding domain"/>
    <property type="match status" value="1"/>
</dbReference>
<dbReference type="InterPro" id="IPR002481">
    <property type="entry name" value="FUR"/>
</dbReference>
<keyword evidence="1" id="KW-0479">Metal-binding</keyword>
<evidence type="ECO:0000256" key="1">
    <source>
        <dbReference type="PIRSR" id="PIRSR602481-2"/>
    </source>
</evidence>
<evidence type="ECO:0000313" key="4">
    <source>
        <dbReference type="Proteomes" id="UP000251558"/>
    </source>
</evidence>
<dbReference type="GO" id="GO:0003700">
    <property type="term" value="F:DNA-binding transcription factor activity"/>
    <property type="evidence" value="ECO:0007669"/>
    <property type="project" value="InterPro"/>
</dbReference>
<dbReference type="Pfam" id="PF01475">
    <property type="entry name" value="FUR"/>
    <property type="match status" value="1"/>
</dbReference>
<evidence type="ECO:0000313" key="3">
    <source>
        <dbReference type="EMBL" id="RAZ82999.1"/>
    </source>
</evidence>